<keyword evidence="3" id="KW-1185">Reference proteome</keyword>
<sequence length="164" mass="17578">MSFSLAYSAFDSTLALQFPATSPLPRPLSGHTSAQGRSHMNSGENSRSLPTTRLPATRPTPSAARIPHPSSWWPVCGGHAQPRIADVPLAQAKEARCVHFLVLFKVSCMNSQRNAVAGAPKKDEDIVPDEYLDPPSPNPDSQQQATAVQPASGEHGGDRSCFCF</sequence>
<dbReference type="STRING" id="930992.A0A0D0AE80"/>
<accession>A0A0D0AE80</accession>
<dbReference type="InParanoid" id="A0A0D0AE80"/>
<evidence type="ECO:0000313" key="2">
    <source>
        <dbReference type="EMBL" id="KIK48515.1"/>
    </source>
</evidence>
<name>A0A0D0AE80_9AGAM</name>
<dbReference type="Proteomes" id="UP000054485">
    <property type="component" value="Unassembled WGS sequence"/>
</dbReference>
<feature type="compositionally biased region" description="Polar residues" evidence="1">
    <location>
        <begin position="30"/>
        <end position="46"/>
    </location>
</feature>
<gene>
    <name evidence="2" type="ORF">CY34DRAFT_8123</name>
</gene>
<organism evidence="2 3">
    <name type="scientific">Suillus luteus UH-Slu-Lm8-n1</name>
    <dbReference type="NCBI Taxonomy" id="930992"/>
    <lineage>
        <taxon>Eukaryota</taxon>
        <taxon>Fungi</taxon>
        <taxon>Dikarya</taxon>
        <taxon>Basidiomycota</taxon>
        <taxon>Agaricomycotina</taxon>
        <taxon>Agaricomycetes</taxon>
        <taxon>Agaricomycetidae</taxon>
        <taxon>Boletales</taxon>
        <taxon>Suillineae</taxon>
        <taxon>Suillaceae</taxon>
        <taxon>Suillus</taxon>
    </lineage>
</organism>
<feature type="region of interest" description="Disordered" evidence="1">
    <location>
        <begin position="22"/>
        <end position="66"/>
    </location>
</feature>
<dbReference type="OrthoDB" id="2691712at2759"/>
<dbReference type="HOGENOM" id="CLU_121093_0_0_1"/>
<proteinExistence type="predicted"/>
<feature type="compositionally biased region" description="Low complexity" evidence="1">
    <location>
        <begin position="47"/>
        <end position="65"/>
    </location>
</feature>
<dbReference type="AlphaFoldDB" id="A0A0D0AE80"/>
<evidence type="ECO:0000256" key="1">
    <source>
        <dbReference type="SAM" id="MobiDB-lite"/>
    </source>
</evidence>
<reference evidence="2 3" key="1">
    <citation type="submission" date="2014-04" db="EMBL/GenBank/DDBJ databases">
        <authorList>
            <consortium name="DOE Joint Genome Institute"/>
            <person name="Kuo A."/>
            <person name="Ruytinx J."/>
            <person name="Rineau F."/>
            <person name="Colpaert J."/>
            <person name="Kohler A."/>
            <person name="Nagy L.G."/>
            <person name="Floudas D."/>
            <person name="Copeland A."/>
            <person name="Barry K.W."/>
            <person name="Cichocki N."/>
            <person name="Veneault-Fourrey C."/>
            <person name="LaButti K."/>
            <person name="Lindquist E.A."/>
            <person name="Lipzen A."/>
            <person name="Lundell T."/>
            <person name="Morin E."/>
            <person name="Murat C."/>
            <person name="Sun H."/>
            <person name="Tunlid A."/>
            <person name="Henrissat B."/>
            <person name="Grigoriev I.V."/>
            <person name="Hibbett D.S."/>
            <person name="Martin F."/>
            <person name="Nordberg H.P."/>
            <person name="Cantor M.N."/>
            <person name="Hua S.X."/>
        </authorList>
    </citation>
    <scope>NUCLEOTIDE SEQUENCE [LARGE SCALE GENOMIC DNA]</scope>
    <source>
        <strain evidence="2 3">UH-Slu-Lm8-n1</strain>
    </source>
</reference>
<protein>
    <submittedName>
        <fullName evidence="2">Uncharacterized protein</fullName>
    </submittedName>
</protein>
<evidence type="ECO:0000313" key="3">
    <source>
        <dbReference type="Proteomes" id="UP000054485"/>
    </source>
</evidence>
<reference evidence="3" key="2">
    <citation type="submission" date="2015-01" db="EMBL/GenBank/DDBJ databases">
        <title>Evolutionary Origins and Diversification of the Mycorrhizal Mutualists.</title>
        <authorList>
            <consortium name="DOE Joint Genome Institute"/>
            <consortium name="Mycorrhizal Genomics Consortium"/>
            <person name="Kohler A."/>
            <person name="Kuo A."/>
            <person name="Nagy L.G."/>
            <person name="Floudas D."/>
            <person name="Copeland A."/>
            <person name="Barry K.W."/>
            <person name="Cichocki N."/>
            <person name="Veneault-Fourrey C."/>
            <person name="LaButti K."/>
            <person name="Lindquist E.A."/>
            <person name="Lipzen A."/>
            <person name="Lundell T."/>
            <person name="Morin E."/>
            <person name="Murat C."/>
            <person name="Riley R."/>
            <person name="Ohm R."/>
            <person name="Sun H."/>
            <person name="Tunlid A."/>
            <person name="Henrissat B."/>
            <person name="Grigoriev I.V."/>
            <person name="Hibbett D.S."/>
            <person name="Martin F."/>
        </authorList>
    </citation>
    <scope>NUCLEOTIDE SEQUENCE [LARGE SCALE GENOMIC DNA]</scope>
    <source>
        <strain evidence="3">UH-Slu-Lm8-n1</strain>
    </source>
</reference>
<feature type="region of interest" description="Disordered" evidence="1">
    <location>
        <begin position="116"/>
        <end position="164"/>
    </location>
</feature>
<dbReference type="EMBL" id="KN835137">
    <property type="protein sequence ID" value="KIK48515.1"/>
    <property type="molecule type" value="Genomic_DNA"/>
</dbReference>